<reference evidence="2 3" key="1">
    <citation type="submission" date="2007-03" db="EMBL/GenBank/DDBJ databases">
        <title>Complete sequence of Desulfotomaculum reducens MI-1.</title>
        <authorList>
            <consortium name="US DOE Joint Genome Institute"/>
            <person name="Copeland A."/>
            <person name="Lucas S."/>
            <person name="Lapidus A."/>
            <person name="Barry K."/>
            <person name="Detter J.C."/>
            <person name="Glavina del Rio T."/>
            <person name="Hammon N."/>
            <person name="Israni S."/>
            <person name="Dalin E."/>
            <person name="Tice H."/>
            <person name="Pitluck S."/>
            <person name="Sims D."/>
            <person name="Brettin T."/>
            <person name="Bruce D."/>
            <person name="Han C."/>
            <person name="Tapia R."/>
            <person name="Schmutz J."/>
            <person name="Larimer F."/>
            <person name="Land M."/>
            <person name="Hauser L."/>
            <person name="Kyrpides N."/>
            <person name="Kim E."/>
            <person name="Tebo B.M."/>
            <person name="Richardson P."/>
        </authorList>
    </citation>
    <scope>NUCLEOTIDE SEQUENCE [LARGE SCALE GENOMIC DNA]</scope>
    <source>
        <strain evidence="2 3">MI-1</strain>
    </source>
</reference>
<dbReference type="InterPro" id="IPR003494">
    <property type="entry name" value="SHS2_FtsA"/>
</dbReference>
<evidence type="ECO:0000259" key="1">
    <source>
        <dbReference type="SMART" id="SM00842"/>
    </source>
</evidence>
<dbReference type="eggNOG" id="COG0849">
    <property type="taxonomic scope" value="Bacteria"/>
</dbReference>
<sequence length="325" mass="35601">MARRHFIGGLDIGTTKIVSVIAEISPSGYAMVKGLGECPTLGIRKGLVTDIVSFSKVIDQAVRLSEKMANVKVRSFFVTASAFRQLADQYHMIDEKLAESMQRVGLELVKMVPSVLASAEAVLTDTDKNIGTVLVDMGGTITEVAVFDQGLPIYISSLPVGCEHITSDLAVCLRTSISEGERIKRLLGMQTLEQKKDLEVSSVGGHEQRKVPVNAAMDIIHSRVQEIFELIHKELTQKYRLESLPGGLVLTGGGSLLKDIVNYANSQMNFFKVELGSPSKVGVSKEEWLNPSYASSLGLVMYGAKNNSRRLERLSGWRDVLNKFI</sequence>
<dbReference type="SUPFAM" id="SSF53067">
    <property type="entry name" value="Actin-like ATPase domain"/>
    <property type="match status" value="2"/>
</dbReference>
<protein>
    <submittedName>
        <fullName evidence="2">Cell division protein FtsA</fullName>
    </submittedName>
</protein>
<proteinExistence type="predicted"/>
<dbReference type="EMBL" id="CP000612">
    <property type="protein sequence ID" value="ABO49222.1"/>
    <property type="molecule type" value="Genomic_DNA"/>
</dbReference>
<evidence type="ECO:0000313" key="2">
    <source>
        <dbReference type="EMBL" id="ABO49222.1"/>
    </source>
</evidence>
<dbReference type="KEGG" id="drm:Dred_0683"/>
<dbReference type="Proteomes" id="UP000001556">
    <property type="component" value="Chromosome"/>
</dbReference>
<dbReference type="Gene3D" id="3.30.420.40">
    <property type="match status" value="1"/>
</dbReference>
<dbReference type="GO" id="GO:0051301">
    <property type="term" value="P:cell division"/>
    <property type="evidence" value="ECO:0007669"/>
    <property type="project" value="UniProtKB-KW"/>
</dbReference>
<keyword evidence="2" id="KW-0131">Cell cycle</keyword>
<dbReference type="InterPro" id="IPR050696">
    <property type="entry name" value="FtsA/MreB"/>
</dbReference>
<dbReference type="Pfam" id="PF14450">
    <property type="entry name" value="FtsA"/>
    <property type="match status" value="1"/>
</dbReference>
<dbReference type="AlphaFoldDB" id="A4J2B9"/>
<accession>A4J2B9</accession>
<dbReference type="STRING" id="349161.Dred_0683"/>
<name>A4J2B9_DESRM</name>
<keyword evidence="3" id="KW-1185">Reference proteome</keyword>
<gene>
    <name evidence="2" type="ordered locus">Dred_0683</name>
</gene>
<feature type="domain" description="SHS2" evidence="1">
    <location>
        <begin position="7"/>
        <end position="122"/>
    </location>
</feature>
<dbReference type="InterPro" id="IPR043129">
    <property type="entry name" value="ATPase_NBD"/>
</dbReference>
<organism evidence="2 3">
    <name type="scientific">Desulforamulus reducens (strain ATCC BAA-1160 / DSM 100696 / MI-1)</name>
    <name type="common">Desulfotomaculum reducens</name>
    <dbReference type="NCBI Taxonomy" id="349161"/>
    <lineage>
        <taxon>Bacteria</taxon>
        <taxon>Bacillati</taxon>
        <taxon>Bacillota</taxon>
        <taxon>Clostridia</taxon>
        <taxon>Eubacteriales</taxon>
        <taxon>Peptococcaceae</taxon>
        <taxon>Desulforamulus</taxon>
    </lineage>
</organism>
<dbReference type="OrthoDB" id="9768127at2"/>
<keyword evidence="2" id="KW-0132">Cell division</keyword>
<dbReference type="GO" id="GO:0009898">
    <property type="term" value="C:cytoplasmic side of plasma membrane"/>
    <property type="evidence" value="ECO:0007669"/>
    <property type="project" value="TreeGrafter"/>
</dbReference>
<dbReference type="PANTHER" id="PTHR32432">
    <property type="entry name" value="CELL DIVISION PROTEIN FTSA-RELATED"/>
    <property type="match status" value="1"/>
</dbReference>
<dbReference type="PANTHER" id="PTHR32432:SF4">
    <property type="entry name" value="CELL DIVISION PROTEIN FTSA"/>
    <property type="match status" value="1"/>
</dbReference>
<dbReference type="GO" id="GO:0032153">
    <property type="term" value="C:cell division site"/>
    <property type="evidence" value="ECO:0007669"/>
    <property type="project" value="TreeGrafter"/>
</dbReference>
<evidence type="ECO:0000313" key="3">
    <source>
        <dbReference type="Proteomes" id="UP000001556"/>
    </source>
</evidence>
<dbReference type="HOGENOM" id="CLU_037850_3_1_9"/>
<dbReference type="SMART" id="SM00842">
    <property type="entry name" value="FtsA"/>
    <property type="match status" value="1"/>
</dbReference>